<gene>
    <name evidence="2" type="ORF">C8D94_10127</name>
</gene>
<sequence length="264" mass="29080">MKPSNNVCGATTKVPSKRIVKKQINISWNSKIFFQVGLIIALLATFYVMELEIEKPRIVAKAPSGTIWDAPTITYTVDKDIPKLPKEQPKVQKRHKVATPIKPIATHTFIKVANTDPVIEGNVIAEDDPTPRASPIKTGATTAPVTTSIIGVEYVPVFPGCEGAGNNQGKIDCMSAKIRAFISKKFETGKFDYFEPGSIQTIRTFFTINSQGDIVEVKARAKDKKLEEEAKRVISTLPYIQPGRQGDTPVNVTYAVPIHFQVNN</sequence>
<keyword evidence="3" id="KW-1185">Reference proteome</keyword>
<name>A0A370QIH8_9FLAO</name>
<proteinExistence type="predicted"/>
<feature type="transmembrane region" description="Helical" evidence="1">
    <location>
        <begin position="32"/>
        <end position="49"/>
    </location>
</feature>
<protein>
    <submittedName>
        <fullName evidence="2">Protein TonB</fullName>
    </submittedName>
</protein>
<dbReference type="EMBL" id="QRAO01000001">
    <property type="protein sequence ID" value="RDK88158.1"/>
    <property type="molecule type" value="Genomic_DNA"/>
</dbReference>
<dbReference type="AlphaFoldDB" id="A0A370QIH8"/>
<accession>A0A370QIH8</accession>
<dbReference type="OrthoDB" id="1522859at2"/>
<evidence type="ECO:0000256" key="1">
    <source>
        <dbReference type="SAM" id="Phobius"/>
    </source>
</evidence>
<dbReference type="Gene3D" id="3.30.1150.10">
    <property type="match status" value="1"/>
</dbReference>
<evidence type="ECO:0000313" key="2">
    <source>
        <dbReference type="EMBL" id="RDK88158.1"/>
    </source>
</evidence>
<reference evidence="2 3" key="1">
    <citation type="submission" date="2018-07" db="EMBL/GenBank/DDBJ databases">
        <title>Genomic Encyclopedia of Type Strains, Phase IV (KMG-IV): sequencing the most valuable type-strain genomes for metagenomic binning, comparative biology and taxonomic classification.</title>
        <authorList>
            <person name="Goeker M."/>
        </authorList>
    </citation>
    <scope>NUCLEOTIDE SEQUENCE [LARGE SCALE GENOMIC DNA]</scope>
    <source>
        <strain evidence="2 3">DSM 101478</strain>
    </source>
</reference>
<keyword evidence="1" id="KW-1133">Transmembrane helix</keyword>
<keyword evidence="1" id="KW-0472">Membrane</keyword>
<organism evidence="2 3">
    <name type="scientific">Marinirhabdus gelatinilytica</name>
    <dbReference type="NCBI Taxonomy" id="1703343"/>
    <lineage>
        <taxon>Bacteria</taxon>
        <taxon>Pseudomonadati</taxon>
        <taxon>Bacteroidota</taxon>
        <taxon>Flavobacteriia</taxon>
        <taxon>Flavobacteriales</taxon>
        <taxon>Flavobacteriaceae</taxon>
    </lineage>
</organism>
<dbReference type="SUPFAM" id="SSF74653">
    <property type="entry name" value="TolA/TonB C-terminal domain"/>
    <property type="match status" value="1"/>
</dbReference>
<comment type="caution">
    <text evidence="2">The sequence shown here is derived from an EMBL/GenBank/DDBJ whole genome shotgun (WGS) entry which is preliminary data.</text>
</comment>
<evidence type="ECO:0000313" key="3">
    <source>
        <dbReference type="Proteomes" id="UP000255317"/>
    </source>
</evidence>
<keyword evidence="1" id="KW-0812">Transmembrane</keyword>
<dbReference type="RefSeq" id="WP_115121890.1">
    <property type="nucleotide sequence ID" value="NZ_QRAO01000001.1"/>
</dbReference>
<dbReference type="Proteomes" id="UP000255317">
    <property type="component" value="Unassembled WGS sequence"/>
</dbReference>